<proteinExistence type="predicted"/>
<evidence type="ECO:0000313" key="2">
    <source>
        <dbReference type="EMBL" id="GBG26928.1"/>
    </source>
</evidence>
<comment type="caution">
    <text evidence="2">The sequence shown here is derived from an EMBL/GenBank/DDBJ whole genome shotgun (WGS) entry which is preliminary data.</text>
</comment>
<feature type="compositionally biased region" description="Low complexity" evidence="1">
    <location>
        <begin position="67"/>
        <end position="89"/>
    </location>
</feature>
<keyword evidence="3" id="KW-1185">Reference proteome</keyword>
<feature type="region of interest" description="Disordered" evidence="1">
    <location>
        <begin position="1"/>
        <end position="247"/>
    </location>
</feature>
<feature type="compositionally biased region" description="Basic and acidic residues" evidence="1">
    <location>
        <begin position="23"/>
        <end position="65"/>
    </location>
</feature>
<feature type="compositionally biased region" description="Basic and acidic residues" evidence="1">
    <location>
        <begin position="195"/>
        <end position="217"/>
    </location>
</feature>
<dbReference type="AlphaFoldDB" id="A0A2R5GB41"/>
<feature type="compositionally biased region" description="Basic and acidic residues" evidence="1">
    <location>
        <begin position="154"/>
        <end position="172"/>
    </location>
</feature>
<evidence type="ECO:0000313" key="3">
    <source>
        <dbReference type="Proteomes" id="UP000241890"/>
    </source>
</evidence>
<protein>
    <submittedName>
        <fullName evidence="2">Uncharacterized protein</fullName>
    </submittedName>
</protein>
<feature type="compositionally biased region" description="Low complexity" evidence="1">
    <location>
        <begin position="137"/>
        <end position="148"/>
    </location>
</feature>
<accession>A0A2R5GB41</accession>
<name>A0A2R5GB41_9STRA</name>
<reference evidence="2 3" key="1">
    <citation type="submission" date="2017-12" db="EMBL/GenBank/DDBJ databases">
        <title>Sequencing, de novo assembly and annotation of complete genome of a new Thraustochytrid species, strain FCC1311.</title>
        <authorList>
            <person name="Sedici K."/>
            <person name="Godart F."/>
            <person name="Aiese Cigliano R."/>
            <person name="Sanseverino W."/>
            <person name="Barakat M."/>
            <person name="Ortet P."/>
            <person name="Marechal E."/>
            <person name="Cagnac O."/>
            <person name="Amato A."/>
        </authorList>
    </citation>
    <scope>NUCLEOTIDE SEQUENCE [LARGE SCALE GENOMIC DNA]</scope>
</reference>
<evidence type="ECO:0000256" key="1">
    <source>
        <dbReference type="SAM" id="MobiDB-lite"/>
    </source>
</evidence>
<sequence>MGCVSSKSAGDASGSGDAPIISTKDHHDEEKVLVQEHKDEEQEKNEHQDGRAHDESETRDPKETEDVAAVEAATEAAEVSLVTEEAASSGANNATPDPAEETETSSSHEGKLAAPELDALHEDEEGTSAGGREEESSMPSRSNSSIKSQTSMDRTPRDPAMEPRSPEAKEPSENNAAACQDIEQKGEGDDDGEPHEEVSSKDGERDVSESLSVKEKAALFASGKLSSHSNSSLANKASAVASSDPSCSVRAIAARYSSGASTIDANLAQASTAERMEEVSEATKRRKSSVTMRQYWQTKEEIERVVVSRKEF</sequence>
<organism evidence="2 3">
    <name type="scientific">Hondaea fermentalgiana</name>
    <dbReference type="NCBI Taxonomy" id="2315210"/>
    <lineage>
        <taxon>Eukaryota</taxon>
        <taxon>Sar</taxon>
        <taxon>Stramenopiles</taxon>
        <taxon>Bigyra</taxon>
        <taxon>Labyrinthulomycetes</taxon>
        <taxon>Thraustochytrida</taxon>
        <taxon>Thraustochytriidae</taxon>
        <taxon>Hondaea</taxon>
    </lineage>
</organism>
<dbReference type="Proteomes" id="UP000241890">
    <property type="component" value="Unassembled WGS sequence"/>
</dbReference>
<dbReference type="InParanoid" id="A0A2R5GB41"/>
<feature type="compositionally biased region" description="Low complexity" evidence="1">
    <location>
        <begin position="1"/>
        <end position="18"/>
    </location>
</feature>
<feature type="compositionally biased region" description="Low complexity" evidence="1">
    <location>
        <begin position="221"/>
        <end position="243"/>
    </location>
</feature>
<gene>
    <name evidence="2" type="ORF">FCC1311_031512</name>
</gene>
<dbReference type="EMBL" id="BEYU01000026">
    <property type="protein sequence ID" value="GBG26928.1"/>
    <property type="molecule type" value="Genomic_DNA"/>
</dbReference>